<proteinExistence type="predicted"/>
<accession>A0AA88IH47</accession>
<gene>
    <name evidence="2" type="ORF">Q5P01_000925</name>
</gene>
<sequence>MTPYGDFKTGFHYLQATGMEELGTRGTEVEILALVNFLSAPIYLHKDGKWHVYWSRRMKPFHRRGERDNAEQDAESYSPSTPWVDEDQSDREARSGRLGERREISTNRTPSLTPLGEEDTDIEIHWVHILHSWKKFLEWLGDRWWGDAPFDKITRALNQPTAQNAMIFSEPREPSRLGALCSIAWKGEKDKLRSHAIVLNRGMYTCTDLRGYFDSPTNIAVDLSRLRGLEILSKPRHLMSHKKSYFYDSRIPTQLRNITL</sequence>
<feature type="non-terminal residue" evidence="2">
    <location>
        <position position="260"/>
    </location>
</feature>
<dbReference type="EMBL" id="JAUPFM010000030">
    <property type="protein sequence ID" value="KAK2814653.1"/>
    <property type="molecule type" value="Genomic_DNA"/>
</dbReference>
<feature type="region of interest" description="Disordered" evidence="1">
    <location>
        <begin position="64"/>
        <end position="115"/>
    </location>
</feature>
<evidence type="ECO:0000313" key="3">
    <source>
        <dbReference type="Proteomes" id="UP001187415"/>
    </source>
</evidence>
<feature type="compositionally biased region" description="Basic and acidic residues" evidence="1">
    <location>
        <begin position="90"/>
        <end position="105"/>
    </location>
</feature>
<keyword evidence="3" id="KW-1185">Reference proteome</keyword>
<comment type="caution">
    <text evidence="2">The sequence shown here is derived from an EMBL/GenBank/DDBJ whole genome shotgun (WGS) entry which is preliminary data.</text>
</comment>
<dbReference type="AlphaFoldDB" id="A0AA88IH47"/>
<reference evidence="2" key="1">
    <citation type="submission" date="2023-07" db="EMBL/GenBank/DDBJ databases">
        <title>Chromosome-level Genome Assembly of Striped Snakehead (Channa striata).</title>
        <authorList>
            <person name="Liu H."/>
        </authorList>
    </citation>
    <scope>NUCLEOTIDE SEQUENCE</scope>
    <source>
        <strain evidence="2">Gz</strain>
        <tissue evidence="2">Muscle</tissue>
    </source>
</reference>
<evidence type="ECO:0000313" key="2">
    <source>
        <dbReference type="EMBL" id="KAK2814653.1"/>
    </source>
</evidence>
<name>A0AA88IH47_CHASR</name>
<dbReference type="Proteomes" id="UP001187415">
    <property type="component" value="Unassembled WGS sequence"/>
</dbReference>
<organism evidence="2 3">
    <name type="scientific">Channa striata</name>
    <name type="common">Snakehead murrel</name>
    <name type="synonym">Ophicephalus striatus</name>
    <dbReference type="NCBI Taxonomy" id="64152"/>
    <lineage>
        <taxon>Eukaryota</taxon>
        <taxon>Metazoa</taxon>
        <taxon>Chordata</taxon>
        <taxon>Craniata</taxon>
        <taxon>Vertebrata</taxon>
        <taxon>Euteleostomi</taxon>
        <taxon>Actinopterygii</taxon>
        <taxon>Neopterygii</taxon>
        <taxon>Teleostei</taxon>
        <taxon>Neoteleostei</taxon>
        <taxon>Acanthomorphata</taxon>
        <taxon>Anabantaria</taxon>
        <taxon>Anabantiformes</taxon>
        <taxon>Channoidei</taxon>
        <taxon>Channidae</taxon>
        <taxon>Channa</taxon>
    </lineage>
</organism>
<protein>
    <submittedName>
        <fullName evidence="2">Uncharacterized protein</fullName>
    </submittedName>
</protein>
<evidence type="ECO:0000256" key="1">
    <source>
        <dbReference type="SAM" id="MobiDB-lite"/>
    </source>
</evidence>